<comment type="caution">
    <text evidence="2">The sequence shown here is derived from an EMBL/GenBank/DDBJ whole genome shotgun (WGS) entry which is preliminary data.</text>
</comment>
<evidence type="ECO:0000313" key="2">
    <source>
        <dbReference type="EMBL" id="MBB3053080.1"/>
    </source>
</evidence>
<name>A0A839S7W6_9PSEU</name>
<accession>A0A839S7W6</accession>
<feature type="region of interest" description="Disordered" evidence="1">
    <location>
        <begin position="128"/>
        <end position="230"/>
    </location>
</feature>
<sequence>MEQAGLTHHDCVALIGDRARRVTATISVDGGEPVPLAAYACPGGDLLVPTGTDPSLPRAAVSKPVTVEFTETAGRGDENWTISGTGLAQPLSHHDRPHDDHPQAMLYAFDNGIRVLMARLSAVRAEVTALPQQRSSETPLHRPHSHRLDASSQASHRLPTGRHRARGRRGATTIGPRPPWVAHGTAERSTKNPGASQADLSAGETPGSDGESVNTAGPAAARRQDQRSGE</sequence>
<gene>
    <name evidence="2" type="ORF">FHS23_004123</name>
</gene>
<evidence type="ECO:0000313" key="3">
    <source>
        <dbReference type="Proteomes" id="UP000550714"/>
    </source>
</evidence>
<dbReference type="Proteomes" id="UP000550714">
    <property type="component" value="Unassembled WGS sequence"/>
</dbReference>
<proteinExistence type="predicted"/>
<organism evidence="2 3">
    <name type="scientific">Prauserella isguenensis</name>
    <dbReference type="NCBI Taxonomy" id="1470180"/>
    <lineage>
        <taxon>Bacteria</taxon>
        <taxon>Bacillati</taxon>
        <taxon>Actinomycetota</taxon>
        <taxon>Actinomycetes</taxon>
        <taxon>Pseudonocardiales</taxon>
        <taxon>Pseudonocardiaceae</taxon>
        <taxon>Prauserella</taxon>
    </lineage>
</organism>
<dbReference type="RefSeq" id="WP_183658554.1">
    <property type="nucleotide sequence ID" value="NZ_JACHWU010000007.1"/>
</dbReference>
<dbReference type="AlphaFoldDB" id="A0A839S7W6"/>
<keyword evidence="3" id="KW-1185">Reference proteome</keyword>
<protein>
    <submittedName>
        <fullName evidence="2">Uncharacterized protein</fullName>
    </submittedName>
</protein>
<reference evidence="2 3" key="1">
    <citation type="submission" date="2020-08" db="EMBL/GenBank/DDBJ databases">
        <title>Genomic Encyclopedia of Type Strains, Phase III (KMG-III): the genomes of soil and plant-associated and newly described type strains.</title>
        <authorList>
            <person name="Whitman W."/>
        </authorList>
    </citation>
    <scope>NUCLEOTIDE SEQUENCE [LARGE SCALE GENOMIC DNA]</scope>
    <source>
        <strain evidence="2 3">CECT 8577</strain>
    </source>
</reference>
<dbReference type="EMBL" id="JACHWU010000007">
    <property type="protein sequence ID" value="MBB3053080.1"/>
    <property type="molecule type" value="Genomic_DNA"/>
</dbReference>
<evidence type="ECO:0000256" key="1">
    <source>
        <dbReference type="SAM" id="MobiDB-lite"/>
    </source>
</evidence>
<feature type="compositionally biased region" description="Basic residues" evidence="1">
    <location>
        <begin position="159"/>
        <end position="169"/>
    </location>
</feature>